<keyword evidence="4 5" id="KW-0408">Iron</keyword>
<evidence type="ECO:0000256" key="6">
    <source>
        <dbReference type="SAM" id="MobiDB-lite"/>
    </source>
</evidence>
<dbReference type="InterPro" id="IPR036396">
    <property type="entry name" value="Cyt_P450_sf"/>
</dbReference>
<dbReference type="EMBL" id="JBFTWV010000036">
    <property type="protein sequence ID" value="KAL2795252.1"/>
    <property type="molecule type" value="Genomic_DNA"/>
</dbReference>
<proteinExistence type="inferred from homology"/>
<evidence type="ECO:0000256" key="2">
    <source>
        <dbReference type="ARBA" id="ARBA00022723"/>
    </source>
</evidence>
<gene>
    <name evidence="8" type="ORF">BJX66DRAFT_350636</name>
</gene>
<dbReference type="SUPFAM" id="SSF48264">
    <property type="entry name" value="Cytochrome P450"/>
    <property type="match status" value="1"/>
</dbReference>
<dbReference type="CDD" id="cd11065">
    <property type="entry name" value="CYP64-like"/>
    <property type="match status" value="1"/>
</dbReference>
<evidence type="ECO:0000256" key="7">
    <source>
        <dbReference type="SAM" id="SignalP"/>
    </source>
</evidence>
<keyword evidence="3 5" id="KW-0560">Oxidoreductase</keyword>
<keyword evidence="5" id="KW-0349">Heme</keyword>
<dbReference type="InterPro" id="IPR017972">
    <property type="entry name" value="Cyt_P450_CS"/>
</dbReference>
<keyword evidence="9" id="KW-1185">Reference proteome</keyword>
<evidence type="ECO:0000256" key="4">
    <source>
        <dbReference type="ARBA" id="ARBA00023004"/>
    </source>
</evidence>
<keyword evidence="5" id="KW-0503">Monooxygenase</keyword>
<dbReference type="Gene3D" id="1.10.630.10">
    <property type="entry name" value="Cytochrome P450"/>
    <property type="match status" value="1"/>
</dbReference>
<dbReference type="PRINTS" id="PR00463">
    <property type="entry name" value="EP450I"/>
</dbReference>
<evidence type="ECO:0000256" key="1">
    <source>
        <dbReference type="ARBA" id="ARBA00010617"/>
    </source>
</evidence>
<accession>A0ABR4G8A1</accession>
<dbReference type="Pfam" id="PF00067">
    <property type="entry name" value="p450"/>
    <property type="match status" value="1"/>
</dbReference>
<reference evidence="8 9" key="1">
    <citation type="submission" date="2024-07" db="EMBL/GenBank/DDBJ databases">
        <title>Section-level genome sequencing and comparative genomics of Aspergillus sections Usti and Cavernicolus.</title>
        <authorList>
            <consortium name="Lawrence Berkeley National Laboratory"/>
            <person name="Nybo J.L."/>
            <person name="Vesth T.C."/>
            <person name="Theobald S."/>
            <person name="Frisvad J.C."/>
            <person name="Larsen T.O."/>
            <person name="Kjaerboelling I."/>
            <person name="Rothschild-Mancinelli K."/>
            <person name="Lyhne E.K."/>
            <person name="Kogle M.E."/>
            <person name="Barry K."/>
            <person name="Clum A."/>
            <person name="Na H."/>
            <person name="Ledsgaard L."/>
            <person name="Lin J."/>
            <person name="Lipzen A."/>
            <person name="Kuo A."/>
            <person name="Riley R."/>
            <person name="Mondo S."/>
            <person name="Labutti K."/>
            <person name="Haridas S."/>
            <person name="Pangalinan J."/>
            <person name="Salamov A.A."/>
            <person name="Simmons B.A."/>
            <person name="Magnuson J.K."/>
            <person name="Chen J."/>
            <person name="Drula E."/>
            <person name="Henrissat B."/>
            <person name="Wiebenga A."/>
            <person name="Lubbers R.J."/>
            <person name="Gomes A.C."/>
            <person name="Makela M.R."/>
            <person name="Stajich J."/>
            <person name="Grigoriev I.V."/>
            <person name="Mortensen U.H."/>
            <person name="De Vries R.P."/>
            <person name="Baker S.E."/>
            <person name="Andersen M.R."/>
        </authorList>
    </citation>
    <scope>NUCLEOTIDE SEQUENCE [LARGE SCALE GENOMIC DNA]</scope>
    <source>
        <strain evidence="8 9">CBS 209.92</strain>
    </source>
</reference>
<keyword evidence="2 5" id="KW-0479">Metal-binding</keyword>
<comment type="similarity">
    <text evidence="1 5">Belongs to the cytochrome P450 family.</text>
</comment>
<feature type="signal peptide" evidence="7">
    <location>
        <begin position="1"/>
        <end position="18"/>
    </location>
</feature>
<dbReference type="PANTHER" id="PTHR46300">
    <property type="entry name" value="P450, PUTATIVE (EUROFUNG)-RELATED-RELATED"/>
    <property type="match status" value="1"/>
</dbReference>
<evidence type="ECO:0000313" key="9">
    <source>
        <dbReference type="Proteomes" id="UP001610563"/>
    </source>
</evidence>
<dbReference type="InterPro" id="IPR050364">
    <property type="entry name" value="Cytochrome_P450_fung"/>
</dbReference>
<keyword evidence="7" id="KW-0732">Signal</keyword>
<dbReference type="InterPro" id="IPR001128">
    <property type="entry name" value="Cyt_P450"/>
</dbReference>
<dbReference type="Proteomes" id="UP001610563">
    <property type="component" value="Unassembled WGS sequence"/>
</dbReference>
<organism evidence="8 9">
    <name type="scientific">Aspergillus keveii</name>
    <dbReference type="NCBI Taxonomy" id="714993"/>
    <lineage>
        <taxon>Eukaryota</taxon>
        <taxon>Fungi</taxon>
        <taxon>Dikarya</taxon>
        <taxon>Ascomycota</taxon>
        <taxon>Pezizomycotina</taxon>
        <taxon>Eurotiomycetes</taxon>
        <taxon>Eurotiomycetidae</taxon>
        <taxon>Eurotiales</taxon>
        <taxon>Aspergillaceae</taxon>
        <taxon>Aspergillus</taxon>
        <taxon>Aspergillus subgen. Nidulantes</taxon>
    </lineage>
</organism>
<comment type="caution">
    <text evidence="8">The sequence shown here is derived from an EMBL/GenBank/DDBJ whole genome shotgun (WGS) entry which is preliminary data.</text>
</comment>
<protein>
    <submittedName>
        <fullName evidence="8">Cytochrome P450</fullName>
    </submittedName>
</protein>
<evidence type="ECO:0000256" key="5">
    <source>
        <dbReference type="RuleBase" id="RU000461"/>
    </source>
</evidence>
<feature type="chain" id="PRO_5046263698" evidence="7">
    <location>
        <begin position="19"/>
        <end position="541"/>
    </location>
</feature>
<dbReference type="PRINTS" id="PR00385">
    <property type="entry name" value="P450"/>
</dbReference>
<evidence type="ECO:0000313" key="8">
    <source>
        <dbReference type="EMBL" id="KAL2795252.1"/>
    </source>
</evidence>
<name>A0ABR4G8A1_9EURO</name>
<dbReference type="InterPro" id="IPR002401">
    <property type="entry name" value="Cyt_P450_E_grp-I"/>
</dbReference>
<dbReference type="PANTHER" id="PTHR46300:SF8">
    <property type="entry name" value="CYTOCHROME P450 2E1"/>
    <property type="match status" value="1"/>
</dbReference>
<evidence type="ECO:0000256" key="3">
    <source>
        <dbReference type="ARBA" id="ARBA00023002"/>
    </source>
</evidence>
<feature type="region of interest" description="Disordered" evidence="6">
    <location>
        <begin position="516"/>
        <end position="541"/>
    </location>
</feature>
<dbReference type="PROSITE" id="PS00086">
    <property type="entry name" value="CYTOCHROME_P450"/>
    <property type="match status" value="1"/>
</dbReference>
<sequence length="541" mass="62036">MASLWVLALLAVVSVAVAVTHGRGKSPPRGSKLPPSPRYGLPIIGHALQIPPVHSWLKFKTWTDELGPIVRFRIFGRENIVISTEKVANDLLRERGSRYSSREHLVMASEYLSNNLRPLLLGYSDRWRRGRKMMHHLTMVNNANSYQPMQSLESKRMLYDLLQDPSRYELWFQRYASGLIFRLAYGKTIRTGEESHVQEIIKVNHNLERIASPGVFLVDSLPILRYLPEWRLAPFKREGRRLHEVESGLFRALLKDVEAEVEAGTAGPSFARTWLENKNSFPLTEDEASYVFGTLFEAGTGTTAAAMMSFMLVIVLFPQWQQAMWDELDEVVGDRMPEFEDVPRLPTCRAVIKEVLRWRPVTSGGVPHQLTEDDIYDGYFFPKGTTVHANQWAIHRDPELYPDGDTFNPDRWLNPKYPTFREPLTKYPSLQNFSSFGFGRRICPGMNIAERSLYIIPARVMWACRITKAKDANGADITPPSYDYTTGFNAQPKPFTFHLEARSEQRRLAVEEAWREAEKEDPLAWTADYRSGHSSRGRVKS</sequence>